<keyword evidence="3" id="KW-1185">Reference proteome</keyword>
<dbReference type="AlphaFoldDB" id="A0A5N6ETW1"/>
<evidence type="ECO:0000313" key="2">
    <source>
        <dbReference type="EMBL" id="KAB8220767.1"/>
    </source>
</evidence>
<dbReference type="Proteomes" id="UP000326799">
    <property type="component" value="Unassembled WGS sequence"/>
</dbReference>
<name>A0A5N6ETW1_9EURO</name>
<organism evidence="2 3">
    <name type="scientific">Aspergillus novoparasiticus</name>
    <dbReference type="NCBI Taxonomy" id="986946"/>
    <lineage>
        <taxon>Eukaryota</taxon>
        <taxon>Fungi</taxon>
        <taxon>Dikarya</taxon>
        <taxon>Ascomycota</taxon>
        <taxon>Pezizomycotina</taxon>
        <taxon>Eurotiomycetes</taxon>
        <taxon>Eurotiomycetidae</taxon>
        <taxon>Eurotiales</taxon>
        <taxon>Aspergillaceae</taxon>
        <taxon>Aspergillus</taxon>
        <taxon>Aspergillus subgen. Circumdati</taxon>
    </lineage>
</organism>
<reference evidence="2 3" key="1">
    <citation type="submission" date="2019-04" db="EMBL/GenBank/DDBJ databases">
        <title>Fungal friends and foes A comparative genomics study of 23 Aspergillus species from section Flavi.</title>
        <authorList>
            <consortium name="DOE Joint Genome Institute"/>
            <person name="Kjaerbolling I."/>
            <person name="Vesth T.C."/>
            <person name="Frisvad J.C."/>
            <person name="Nybo J.L."/>
            <person name="Theobald S."/>
            <person name="Kildgaard S."/>
            <person name="Petersen T.I."/>
            <person name="Kuo A."/>
            <person name="Sato A."/>
            <person name="Lyhne E.K."/>
            <person name="Kogle M.E."/>
            <person name="Wiebenga A."/>
            <person name="Kun R.S."/>
            <person name="Lubbers R.J."/>
            <person name="Makela M.R."/>
            <person name="Barry K."/>
            <person name="Chovatia M."/>
            <person name="Clum A."/>
            <person name="Daum C."/>
            <person name="Haridas S."/>
            <person name="He G."/>
            <person name="LaButti K."/>
            <person name="Lipzen A."/>
            <person name="Mondo S."/>
            <person name="Pangilinan J."/>
            <person name="Riley R."/>
            <person name="Salamov A."/>
            <person name="Simmons B.A."/>
            <person name="Magnuson J.K."/>
            <person name="Henrissat B."/>
            <person name="Mortensen U.H."/>
            <person name="Larsen T.O."/>
            <person name="De vries R.P."/>
            <person name="Grigoriev I.V."/>
            <person name="Machida M."/>
            <person name="Baker S.E."/>
            <person name="Andersen M.R."/>
        </authorList>
    </citation>
    <scope>NUCLEOTIDE SEQUENCE [LARGE SCALE GENOMIC DNA]</scope>
    <source>
        <strain evidence="2 3">CBS 126849</strain>
    </source>
</reference>
<feature type="chain" id="PRO_5024788611" evidence="1">
    <location>
        <begin position="28"/>
        <end position="76"/>
    </location>
</feature>
<keyword evidence="1" id="KW-0732">Signal</keyword>
<feature type="signal peptide" evidence="1">
    <location>
        <begin position="1"/>
        <end position="27"/>
    </location>
</feature>
<dbReference type="EMBL" id="ML733426">
    <property type="protein sequence ID" value="KAB8220767.1"/>
    <property type="molecule type" value="Genomic_DNA"/>
</dbReference>
<evidence type="ECO:0000256" key="1">
    <source>
        <dbReference type="SAM" id="SignalP"/>
    </source>
</evidence>
<accession>A0A5N6ETW1</accession>
<protein>
    <submittedName>
        <fullName evidence="2">Uncharacterized protein</fullName>
    </submittedName>
</protein>
<sequence>MGGKKESYNLPFFLFIYLVGFWSYASAAEGALEISETIGPQLRLFLARLTDSHSSGLVQAQGMIGSCRGESGLYYA</sequence>
<evidence type="ECO:0000313" key="3">
    <source>
        <dbReference type="Proteomes" id="UP000326799"/>
    </source>
</evidence>
<proteinExistence type="predicted"/>
<gene>
    <name evidence="2" type="ORF">BDV33DRAFT_171718</name>
</gene>